<name>A0A371E770_MUCPR</name>
<feature type="non-terminal residue" evidence="1">
    <location>
        <position position="1"/>
    </location>
</feature>
<protein>
    <submittedName>
        <fullName evidence="1">Uncharacterized protein</fullName>
    </submittedName>
</protein>
<evidence type="ECO:0000313" key="2">
    <source>
        <dbReference type="Proteomes" id="UP000257109"/>
    </source>
</evidence>
<keyword evidence="2" id="KW-1185">Reference proteome</keyword>
<organism evidence="1 2">
    <name type="scientific">Mucuna pruriens</name>
    <name type="common">Velvet bean</name>
    <name type="synonym">Dolichos pruriens</name>
    <dbReference type="NCBI Taxonomy" id="157652"/>
    <lineage>
        <taxon>Eukaryota</taxon>
        <taxon>Viridiplantae</taxon>
        <taxon>Streptophyta</taxon>
        <taxon>Embryophyta</taxon>
        <taxon>Tracheophyta</taxon>
        <taxon>Spermatophyta</taxon>
        <taxon>Magnoliopsida</taxon>
        <taxon>eudicotyledons</taxon>
        <taxon>Gunneridae</taxon>
        <taxon>Pentapetalae</taxon>
        <taxon>rosids</taxon>
        <taxon>fabids</taxon>
        <taxon>Fabales</taxon>
        <taxon>Fabaceae</taxon>
        <taxon>Papilionoideae</taxon>
        <taxon>50 kb inversion clade</taxon>
        <taxon>NPAAA clade</taxon>
        <taxon>indigoferoid/millettioid clade</taxon>
        <taxon>Phaseoleae</taxon>
        <taxon>Mucuna</taxon>
    </lineage>
</organism>
<sequence>MTARTKIYVYAGMLSMEFDDNLVQFNIFEAIKHPIEDHSLFGIDVIDKIVAEDLQLEVDSTEFPNFAKDIDARKPRVSRPKMSILAQKKRSRPEPISAAEITPTNKEQCHGGTRSFNKVSLSIEVVQDQDLGSWKLSEVIPQYS</sequence>
<dbReference type="AlphaFoldDB" id="A0A371E770"/>
<dbReference type="OrthoDB" id="1306327at2759"/>
<evidence type="ECO:0000313" key="1">
    <source>
        <dbReference type="EMBL" id="RDX61882.1"/>
    </source>
</evidence>
<accession>A0A371E770</accession>
<dbReference type="Proteomes" id="UP000257109">
    <property type="component" value="Unassembled WGS sequence"/>
</dbReference>
<dbReference type="EMBL" id="QJKJ01015842">
    <property type="protein sequence ID" value="RDX61882.1"/>
    <property type="molecule type" value="Genomic_DNA"/>
</dbReference>
<proteinExistence type="predicted"/>
<comment type="caution">
    <text evidence="1">The sequence shown here is derived from an EMBL/GenBank/DDBJ whole genome shotgun (WGS) entry which is preliminary data.</text>
</comment>
<gene>
    <name evidence="1" type="ORF">CR513_59845</name>
</gene>
<reference evidence="1" key="1">
    <citation type="submission" date="2018-05" db="EMBL/GenBank/DDBJ databases">
        <title>Draft genome of Mucuna pruriens seed.</title>
        <authorList>
            <person name="Nnadi N.E."/>
            <person name="Vos R."/>
            <person name="Hasami M.H."/>
            <person name="Devisetty U.K."/>
            <person name="Aguiy J.C."/>
        </authorList>
    </citation>
    <scope>NUCLEOTIDE SEQUENCE [LARGE SCALE GENOMIC DNA]</scope>
    <source>
        <strain evidence="1">JCA_2017</strain>
    </source>
</reference>